<sequence>MSDHSPERRKGAKLFNGFVLRSVTTLSSQMLSNCMSHKDMKLKDVIRKMMSSLRKQSKN</sequence>
<dbReference type="EMBL" id="GGEC01049115">
    <property type="protein sequence ID" value="MBX29599.1"/>
    <property type="molecule type" value="Transcribed_RNA"/>
</dbReference>
<reference evidence="1" key="1">
    <citation type="submission" date="2018-02" db="EMBL/GenBank/DDBJ databases">
        <title>Rhizophora mucronata_Transcriptome.</title>
        <authorList>
            <person name="Meera S.P."/>
            <person name="Sreeshan A."/>
            <person name="Augustine A."/>
        </authorList>
    </citation>
    <scope>NUCLEOTIDE SEQUENCE</scope>
    <source>
        <tissue evidence="1">Leaf</tissue>
    </source>
</reference>
<evidence type="ECO:0000313" key="1">
    <source>
        <dbReference type="EMBL" id="MBX29599.1"/>
    </source>
</evidence>
<organism evidence="1">
    <name type="scientific">Rhizophora mucronata</name>
    <name type="common">Asiatic mangrove</name>
    <dbReference type="NCBI Taxonomy" id="61149"/>
    <lineage>
        <taxon>Eukaryota</taxon>
        <taxon>Viridiplantae</taxon>
        <taxon>Streptophyta</taxon>
        <taxon>Embryophyta</taxon>
        <taxon>Tracheophyta</taxon>
        <taxon>Spermatophyta</taxon>
        <taxon>Magnoliopsida</taxon>
        <taxon>eudicotyledons</taxon>
        <taxon>Gunneridae</taxon>
        <taxon>Pentapetalae</taxon>
        <taxon>rosids</taxon>
        <taxon>fabids</taxon>
        <taxon>Malpighiales</taxon>
        <taxon>Rhizophoraceae</taxon>
        <taxon>Rhizophora</taxon>
    </lineage>
</organism>
<dbReference type="AlphaFoldDB" id="A0A2P2MH96"/>
<protein>
    <submittedName>
        <fullName evidence="1">Uncharacterized protein</fullName>
    </submittedName>
</protein>
<name>A0A2P2MH96_RHIMU</name>
<accession>A0A2P2MH96</accession>
<proteinExistence type="predicted"/>